<dbReference type="Gene3D" id="1.10.260.40">
    <property type="entry name" value="lambda repressor-like DNA-binding domains"/>
    <property type="match status" value="1"/>
</dbReference>
<evidence type="ECO:0000256" key="1">
    <source>
        <dbReference type="PROSITE-ProRule" id="PRU00339"/>
    </source>
</evidence>
<dbReference type="Gene3D" id="1.25.40.10">
    <property type="entry name" value="Tetratricopeptide repeat domain"/>
    <property type="match status" value="1"/>
</dbReference>
<proteinExistence type="predicted"/>
<reference evidence="3 4" key="1">
    <citation type="journal article" date="2019" name="Nat. Med.">
        <title>A library of human gut bacterial isolates paired with longitudinal multiomics data enables mechanistic microbiome research.</title>
        <authorList>
            <person name="Poyet M."/>
            <person name="Groussin M."/>
            <person name="Gibbons S.M."/>
            <person name="Avila-Pacheco J."/>
            <person name="Jiang X."/>
            <person name="Kearney S.M."/>
            <person name="Perrotta A.R."/>
            <person name="Berdy B."/>
            <person name="Zhao S."/>
            <person name="Lieberman T.D."/>
            <person name="Swanson P.K."/>
            <person name="Smith M."/>
            <person name="Roesemann S."/>
            <person name="Alexander J.E."/>
            <person name="Rich S.A."/>
            <person name="Livny J."/>
            <person name="Vlamakis H."/>
            <person name="Clish C."/>
            <person name="Bullock K."/>
            <person name="Deik A."/>
            <person name="Scott J."/>
            <person name="Pierce K.A."/>
            <person name="Xavier R.J."/>
            <person name="Alm E.J."/>
        </authorList>
    </citation>
    <scope>NUCLEOTIDE SEQUENCE [LARGE SCALE GENOMIC DNA]</scope>
    <source>
        <strain evidence="3 4">BIOML-A198</strain>
    </source>
</reference>
<dbReference type="AlphaFoldDB" id="A0A9X4XDL9"/>
<dbReference type="Proteomes" id="UP000487649">
    <property type="component" value="Unassembled WGS sequence"/>
</dbReference>
<dbReference type="InterPro" id="IPR019734">
    <property type="entry name" value="TPR_rpt"/>
</dbReference>
<keyword evidence="1" id="KW-0802">TPR repeat</keyword>
<dbReference type="InterPro" id="IPR010982">
    <property type="entry name" value="Lambda_DNA-bd_dom_sf"/>
</dbReference>
<dbReference type="EMBL" id="WMQE01000016">
    <property type="protein sequence ID" value="MTK21443.1"/>
    <property type="molecule type" value="Genomic_DNA"/>
</dbReference>
<dbReference type="SUPFAM" id="SSF48452">
    <property type="entry name" value="TPR-like"/>
    <property type="match status" value="1"/>
</dbReference>
<comment type="caution">
    <text evidence="3">The sequence shown here is derived from an EMBL/GenBank/DDBJ whole genome shotgun (WGS) entry which is preliminary data.</text>
</comment>
<dbReference type="SUPFAM" id="SSF47413">
    <property type="entry name" value="lambda repressor-like DNA-binding domains"/>
    <property type="match status" value="1"/>
</dbReference>
<protein>
    <submittedName>
        <fullName evidence="3">Transcriptional regulator</fullName>
    </submittedName>
</protein>
<dbReference type="RefSeq" id="WP_006783628.1">
    <property type="nucleotide sequence ID" value="NZ_CP053187.1"/>
</dbReference>
<dbReference type="GeneID" id="60059324"/>
<feature type="repeat" description="TPR" evidence="1">
    <location>
        <begin position="276"/>
        <end position="309"/>
    </location>
</feature>
<gene>
    <name evidence="3" type="ORF">GMA92_08415</name>
</gene>
<dbReference type="InterPro" id="IPR001387">
    <property type="entry name" value="Cro/C1-type_HTH"/>
</dbReference>
<sequence length="423" mass="50270">MNYYKNALQVLEMKINSPKPISHVGLTLRESRIRQHQTLEFVSDKICTPATLSKIELGMIHPSPKILQNLLKRLTLDSIPDIKKSPHHDWLSSFRLVLDQGNLHYLESIYQISSEPYPYQTVLKQFVINLTLSHLNQIHLTYEYLLNFQPYMSLEECLLFYHFVGVYHLKLKNPILTIKYYRLAFKLSQHLKLENSLLSLHLAQYYFNFNHSIQAIHHLNDALQGFSSRYLMKYTLECELLLCEDYIKNHVYTKVPPLMFKLYHQLKLDDPFHYLNRLLNLMGDYYFKIKEYNQAERYYKKALFSESTAPSSLMKLLHLYYQSAQSTKQVSLIQKVKLNKDLPQEIIYLIKYYEFLTHDPYGDLFRIFLLKEAIPVAIQSADFHQYERYATALINLYLEKGKYKMAFQTQDKLSKYHESLLLS</sequence>
<organism evidence="3 4">
    <name type="scientific">Turicibacter sanguinis</name>
    <dbReference type="NCBI Taxonomy" id="154288"/>
    <lineage>
        <taxon>Bacteria</taxon>
        <taxon>Bacillati</taxon>
        <taxon>Bacillota</taxon>
        <taxon>Erysipelotrichia</taxon>
        <taxon>Erysipelotrichales</taxon>
        <taxon>Turicibacteraceae</taxon>
        <taxon>Turicibacter</taxon>
    </lineage>
</organism>
<accession>A0A9X4XDL9</accession>
<feature type="domain" description="HTH cro/C1-type" evidence="2">
    <location>
        <begin position="28"/>
        <end position="82"/>
    </location>
</feature>
<dbReference type="PROSITE" id="PS50005">
    <property type="entry name" value="TPR"/>
    <property type="match status" value="1"/>
</dbReference>
<evidence type="ECO:0000313" key="3">
    <source>
        <dbReference type="EMBL" id="MTK21443.1"/>
    </source>
</evidence>
<dbReference type="GO" id="GO:0003677">
    <property type="term" value="F:DNA binding"/>
    <property type="evidence" value="ECO:0007669"/>
    <property type="project" value="InterPro"/>
</dbReference>
<dbReference type="CDD" id="cd00093">
    <property type="entry name" value="HTH_XRE"/>
    <property type="match status" value="1"/>
</dbReference>
<evidence type="ECO:0000259" key="2">
    <source>
        <dbReference type="PROSITE" id="PS50943"/>
    </source>
</evidence>
<evidence type="ECO:0000313" key="4">
    <source>
        <dbReference type="Proteomes" id="UP000487649"/>
    </source>
</evidence>
<dbReference type="InterPro" id="IPR011990">
    <property type="entry name" value="TPR-like_helical_dom_sf"/>
</dbReference>
<dbReference type="PROSITE" id="PS50943">
    <property type="entry name" value="HTH_CROC1"/>
    <property type="match status" value="1"/>
</dbReference>
<name>A0A9X4XDL9_9FIRM</name>